<dbReference type="PANTHER" id="PTHR23221">
    <property type="entry name" value="GLYCOSYLPHOSPHATIDYLINOSITOL PHOSPHOLIPASE D"/>
    <property type="match status" value="1"/>
</dbReference>
<protein>
    <recommendedName>
        <fullName evidence="9">Integrin-like protein</fullName>
    </recommendedName>
</protein>
<dbReference type="PROSITE" id="PS51470">
    <property type="entry name" value="FG_GAP"/>
    <property type="match status" value="1"/>
</dbReference>
<organism evidence="7 8">
    <name type="scientific">Streptomyces umbrinus</name>
    <dbReference type="NCBI Taxonomy" id="67370"/>
    <lineage>
        <taxon>Bacteria</taxon>
        <taxon>Bacillati</taxon>
        <taxon>Actinomycetota</taxon>
        <taxon>Actinomycetes</taxon>
        <taxon>Kitasatosporales</taxon>
        <taxon>Streptomycetaceae</taxon>
        <taxon>Streptomyces</taxon>
        <taxon>Streptomyces phaeochromogenes group</taxon>
    </lineage>
</organism>
<proteinExistence type="predicted"/>
<keyword evidence="3" id="KW-0378">Hydrolase</keyword>
<evidence type="ECO:0008006" key="9">
    <source>
        <dbReference type="Google" id="ProtNLM"/>
    </source>
</evidence>
<name>A0ABU0SX48_9ACTN</name>
<dbReference type="InterPro" id="IPR013517">
    <property type="entry name" value="FG-GAP"/>
</dbReference>
<evidence type="ECO:0000256" key="1">
    <source>
        <dbReference type="ARBA" id="ARBA00022729"/>
    </source>
</evidence>
<keyword evidence="2" id="KW-0677">Repeat</keyword>
<keyword evidence="8" id="KW-1185">Reference proteome</keyword>
<dbReference type="PANTHER" id="PTHR23221:SF7">
    <property type="entry name" value="PHOSPHATIDYLINOSITOL-GLYCAN-SPECIFIC PHOSPHOLIPASE D"/>
    <property type="match status" value="1"/>
</dbReference>
<reference evidence="7 8" key="1">
    <citation type="submission" date="2023-07" db="EMBL/GenBank/DDBJ databases">
        <title>Comparative genomics of wheat-associated soil bacteria to identify genetic determinants of phenazine resistance.</title>
        <authorList>
            <person name="Mouncey N."/>
        </authorList>
    </citation>
    <scope>NUCLEOTIDE SEQUENCE [LARGE SCALE GENOMIC DNA]</scope>
    <source>
        <strain evidence="7 8">V2I4</strain>
    </source>
</reference>
<evidence type="ECO:0000313" key="8">
    <source>
        <dbReference type="Proteomes" id="UP001230328"/>
    </source>
</evidence>
<dbReference type="InterPro" id="IPR028994">
    <property type="entry name" value="Integrin_alpha_N"/>
</dbReference>
<dbReference type="Pfam" id="PF13517">
    <property type="entry name" value="FG-GAP_3"/>
    <property type="match status" value="1"/>
</dbReference>
<feature type="signal peptide" evidence="6">
    <location>
        <begin position="1"/>
        <end position="23"/>
    </location>
</feature>
<evidence type="ECO:0000256" key="5">
    <source>
        <dbReference type="SAM" id="MobiDB-lite"/>
    </source>
</evidence>
<dbReference type="Pfam" id="PF01839">
    <property type="entry name" value="FG-GAP"/>
    <property type="match status" value="2"/>
</dbReference>
<keyword evidence="1 6" id="KW-0732">Signal</keyword>
<feature type="chain" id="PRO_5047296860" description="Integrin-like protein" evidence="6">
    <location>
        <begin position="24"/>
        <end position="486"/>
    </location>
</feature>
<comment type="caution">
    <text evidence="7">The sequence shown here is derived from an EMBL/GenBank/DDBJ whole genome shotgun (WGS) entry which is preliminary data.</text>
</comment>
<dbReference type="SMART" id="SM00191">
    <property type="entry name" value="Int_alpha"/>
    <property type="match status" value="5"/>
</dbReference>
<sequence>MRKRTCLLAATLLVSGLTPLALAAPASAAAAKYVDDFNGDGYRDLAVGDRGAKVGEAQNAGAVVVIWGTAKGLDPSRRTVVTQDSPGIPGAAESNDYFGTDVTTADLNKDGYADVVATAVGETNDGRSGAFTVLWGSKSGLTRGSSYMNPLYKDRAFAKDIAVGDFNADGKPDVVAVDSENILFMRGPFTTSGSHGKVTDFDPRGGEEITPETVVAGKVTKDGTVDFAVLGSEWDTAVGAFRDTVWFYKGGSGAPKRTKTVKLPSSTTLVSSGAAIADFDKNGYGDLAIGAERAGTGGAVYVLPGTSTGPSSSVRTITQATSGVPGTPETGDDFGGDVSAADTNGDGYADLAVGTPGEIIAAETSADAGVSVRAGGPPPRMAAGAVTVLRGSASGLTGKNSRAYDYNTAGIEGEPGERAAFGHSVSLRDYTRDGRAELLAAAPSTPQRLHLLPGTSSGPTGTGSQVLTLASLGQTALTNFWAELAD</sequence>
<dbReference type="Proteomes" id="UP001230328">
    <property type="component" value="Unassembled WGS sequence"/>
</dbReference>
<dbReference type="InterPro" id="IPR013519">
    <property type="entry name" value="Int_alpha_beta-p"/>
</dbReference>
<evidence type="ECO:0000256" key="3">
    <source>
        <dbReference type="ARBA" id="ARBA00022801"/>
    </source>
</evidence>
<dbReference type="EMBL" id="JAUSZI010000002">
    <property type="protein sequence ID" value="MDQ1028077.1"/>
    <property type="molecule type" value="Genomic_DNA"/>
</dbReference>
<gene>
    <name evidence="7" type="ORF">QF035_005659</name>
</gene>
<feature type="compositionally biased region" description="Polar residues" evidence="5">
    <location>
        <begin position="308"/>
        <end position="324"/>
    </location>
</feature>
<evidence type="ECO:0000256" key="2">
    <source>
        <dbReference type="ARBA" id="ARBA00022737"/>
    </source>
</evidence>
<dbReference type="SUPFAM" id="SSF69318">
    <property type="entry name" value="Integrin alpha N-terminal domain"/>
    <property type="match status" value="1"/>
</dbReference>
<dbReference type="RefSeq" id="WP_307523344.1">
    <property type="nucleotide sequence ID" value="NZ_JAUSZI010000002.1"/>
</dbReference>
<evidence type="ECO:0000256" key="4">
    <source>
        <dbReference type="ARBA" id="ARBA00023180"/>
    </source>
</evidence>
<dbReference type="Gene3D" id="2.130.10.130">
    <property type="entry name" value="Integrin alpha, N-terminal"/>
    <property type="match status" value="3"/>
</dbReference>
<evidence type="ECO:0000256" key="6">
    <source>
        <dbReference type="SAM" id="SignalP"/>
    </source>
</evidence>
<evidence type="ECO:0000313" key="7">
    <source>
        <dbReference type="EMBL" id="MDQ1028077.1"/>
    </source>
</evidence>
<feature type="region of interest" description="Disordered" evidence="5">
    <location>
        <begin position="308"/>
        <end position="332"/>
    </location>
</feature>
<keyword evidence="4" id="KW-0325">Glycoprotein</keyword>
<accession>A0ABU0SX48</accession>